<dbReference type="GO" id="GO:0045931">
    <property type="term" value="P:positive regulation of mitotic cell cycle"/>
    <property type="evidence" value="ECO:0007669"/>
    <property type="project" value="TreeGrafter"/>
</dbReference>
<organism evidence="2 3">
    <name type="scientific">Cynoglossus semilaevis</name>
    <name type="common">Tongue sole</name>
    <dbReference type="NCBI Taxonomy" id="244447"/>
    <lineage>
        <taxon>Eukaryota</taxon>
        <taxon>Metazoa</taxon>
        <taxon>Chordata</taxon>
        <taxon>Craniata</taxon>
        <taxon>Vertebrata</taxon>
        <taxon>Euteleostomi</taxon>
        <taxon>Actinopterygii</taxon>
        <taxon>Neopterygii</taxon>
        <taxon>Teleostei</taxon>
        <taxon>Neoteleostei</taxon>
        <taxon>Acanthomorphata</taxon>
        <taxon>Carangaria</taxon>
        <taxon>Pleuronectiformes</taxon>
        <taxon>Pleuronectoidei</taxon>
        <taxon>Cynoglossidae</taxon>
        <taxon>Cynoglossinae</taxon>
        <taxon>Cynoglossus</taxon>
    </lineage>
</organism>
<dbReference type="GO" id="GO:0007099">
    <property type="term" value="P:centriole replication"/>
    <property type="evidence" value="ECO:0007669"/>
    <property type="project" value="TreeGrafter"/>
</dbReference>
<dbReference type="OMA" id="DEMCAVV"/>
<name>A0A3P8WEW5_CYNSE</name>
<proteinExistence type="predicted"/>
<dbReference type="GO" id="GO:0034451">
    <property type="term" value="C:centriolar satellite"/>
    <property type="evidence" value="ECO:0007669"/>
    <property type="project" value="TreeGrafter"/>
</dbReference>
<sequence length="652" mass="75191">MHSDRNNGLELEAQLADKEREWKELQAARLHQLESSLKQAQEECSSLREQNQLLEKRFQLNLTVLDNQGKELEKYDVMTAKALASEQKRECFMMELTALETASNVYLCVCLLVCAVMCANGSFADDELQQRTADFERIISELQRKIQELEGEMISQRQEITATYDRELRQREHEFNLKSDEMCAVVLSHNLKVNLLCSETEAHRQAQMKAAEALKASEEFSERLKTRLQQKDQEIENITAVKDQRSAPDWTTLEHVVWEYESLIQTLKECDARLETQCQTHSKQLQKNEKRISKLQGRIKVTAAQLHSIQTEQQGWLKKMTSWDECVRNASCQMVAKDSEMITLQDRESKARVDLERSREEVERYKQQLCEGLQREKALEQKRVQVELEWQRQCEDVKAKIYLDNEKLIQELTQARDQGTTPNADPLASEQIRHMQEQNSVLRAVVAQMRQDMEHLGHPTVQTEVQHPGTLDAMSTKGGADAQHAPYLPALPTQPAAVSSNVSHAGVDSAFVHFVCQHSSYFPSRMRSYMNALLHQLREENTFLRQQLSTGLFENVHGTKDNNYPGLRKRLKQAASCIVRLSKDKQHLIELGNRLRAQITTTGQQGKNKRGNEQYLCKSQVEFDAQHDRVSDRLSALEQLQYQLTTQVRELI</sequence>
<reference evidence="2" key="2">
    <citation type="submission" date="2025-08" db="UniProtKB">
        <authorList>
            <consortium name="Ensembl"/>
        </authorList>
    </citation>
    <scope>IDENTIFICATION</scope>
</reference>
<dbReference type="PANTHER" id="PTHR46725">
    <property type="entry name" value="COILED-COIL DOMAIN-CONTAINING PROTEIN 57"/>
    <property type="match status" value="1"/>
</dbReference>
<feature type="coiled-coil region" evidence="1">
    <location>
        <begin position="125"/>
        <end position="159"/>
    </location>
</feature>
<dbReference type="PANTHER" id="PTHR46725:SF1">
    <property type="entry name" value="COILED-COIL DOMAIN-CONTAINING PROTEIN 57"/>
    <property type="match status" value="1"/>
</dbReference>
<protein>
    <submittedName>
        <fullName evidence="2">Uncharacterized protein</fullName>
    </submittedName>
</protein>
<reference evidence="2 3" key="1">
    <citation type="journal article" date="2014" name="Nat. Genet.">
        <title>Whole-genome sequence of a flatfish provides insights into ZW sex chromosome evolution and adaptation to a benthic lifestyle.</title>
        <authorList>
            <person name="Chen S."/>
            <person name="Zhang G."/>
            <person name="Shao C."/>
            <person name="Huang Q."/>
            <person name="Liu G."/>
            <person name="Zhang P."/>
            <person name="Song W."/>
            <person name="An N."/>
            <person name="Chalopin D."/>
            <person name="Volff J.N."/>
            <person name="Hong Y."/>
            <person name="Li Q."/>
            <person name="Sha Z."/>
            <person name="Zhou H."/>
            <person name="Xie M."/>
            <person name="Yu Q."/>
            <person name="Liu Y."/>
            <person name="Xiang H."/>
            <person name="Wang N."/>
            <person name="Wu K."/>
            <person name="Yang C."/>
            <person name="Zhou Q."/>
            <person name="Liao X."/>
            <person name="Yang L."/>
            <person name="Hu Q."/>
            <person name="Zhang J."/>
            <person name="Meng L."/>
            <person name="Jin L."/>
            <person name="Tian Y."/>
            <person name="Lian J."/>
            <person name="Yang J."/>
            <person name="Miao G."/>
            <person name="Liu S."/>
            <person name="Liang Z."/>
            <person name="Yan F."/>
            <person name="Li Y."/>
            <person name="Sun B."/>
            <person name="Zhang H."/>
            <person name="Zhang J."/>
            <person name="Zhu Y."/>
            <person name="Du M."/>
            <person name="Zhao Y."/>
            <person name="Schartl M."/>
            <person name="Tang Q."/>
            <person name="Wang J."/>
        </authorList>
    </citation>
    <scope>NUCLEOTIDE SEQUENCE</scope>
</reference>
<dbReference type="Ensembl" id="ENSCSET00000025591.1">
    <property type="protein sequence ID" value="ENSCSEP00000025254.1"/>
    <property type="gene ID" value="ENSCSEG00000016117.1"/>
</dbReference>
<dbReference type="Proteomes" id="UP000265120">
    <property type="component" value="Chromosome 8"/>
</dbReference>
<dbReference type="GO" id="GO:0005876">
    <property type="term" value="C:spindle microtubule"/>
    <property type="evidence" value="ECO:0007669"/>
    <property type="project" value="TreeGrafter"/>
</dbReference>
<keyword evidence="1" id="KW-0175">Coiled coil</keyword>
<dbReference type="GO" id="GO:0007020">
    <property type="term" value="P:microtubule nucleation"/>
    <property type="evidence" value="ECO:0007669"/>
    <property type="project" value="TreeGrafter"/>
</dbReference>
<keyword evidence="3" id="KW-1185">Reference proteome</keyword>
<dbReference type="GO" id="GO:0060271">
    <property type="term" value="P:cilium assembly"/>
    <property type="evidence" value="ECO:0007669"/>
    <property type="project" value="TreeGrafter"/>
</dbReference>
<feature type="coiled-coil region" evidence="1">
    <location>
        <begin position="8"/>
        <end position="57"/>
    </location>
</feature>
<reference evidence="2" key="3">
    <citation type="submission" date="2025-09" db="UniProtKB">
        <authorList>
            <consortium name="Ensembl"/>
        </authorList>
    </citation>
    <scope>IDENTIFICATION</scope>
</reference>
<dbReference type="InParanoid" id="A0A3P8WEW5"/>
<dbReference type="InterPro" id="IPR042481">
    <property type="entry name" value="CCDC57"/>
</dbReference>
<evidence type="ECO:0000256" key="1">
    <source>
        <dbReference type="SAM" id="Coils"/>
    </source>
</evidence>
<evidence type="ECO:0000313" key="3">
    <source>
        <dbReference type="Proteomes" id="UP000265120"/>
    </source>
</evidence>
<accession>A0A3P8WEW5</accession>
<evidence type="ECO:0000313" key="2">
    <source>
        <dbReference type="Ensembl" id="ENSCSEP00000025254.1"/>
    </source>
</evidence>
<dbReference type="GO" id="GO:0005814">
    <property type="term" value="C:centriole"/>
    <property type="evidence" value="ECO:0007669"/>
    <property type="project" value="TreeGrafter"/>
</dbReference>
<dbReference type="GeneTree" id="ENSGT00940000178264"/>
<dbReference type="AlphaFoldDB" id="A0A3P8WEW5"/>